<dbReference type="AlphaFoldDB" id="A0A3B0T4G1"/>
<dbReference type="GO" id="GO:0016903">
    <property type="term" value="F:oxidoreductase activity, acting on the aldehyde or oxo group of donors"/>
    <property type="evidence" value="ECO:0007669"/>
    <property type="project" value="InterPro"/>
</dbReference>
<gene>
    <name evidence="3" type="ORF">MNBD_ACTINO01-842</name>
</gene>
<sequence length="128" mass="13356">SDVVIASGEIGFPLADDIDLLIVLSGEAYSRYEPELSSEGRLVVDSRCAPSDLNGDARQFAIVDTARAISGSQVVTGVVALGVIQALEDVVEADALREAVAARVPPKHREMNLEALQAGRELVGGGKA</sequence>
<dbReference type="Pfam" id="PF01558">
    <property type="entry name" value="POR"/>
    <property type="match status" value="1"/>
</dbReference>
<dbReference type="InterPro" id="IPR019752">
    <property type="entry name" value="Pyrv/ketoisovalerate_OxRed_cat"/>
</dbReference>
<evidence type="ECO:0000313" key="3">
    <source>
        <dbReference type="EMBL" id="VAW03714.1"/>
    </source>
</evidence>
<protein>
    <recommendedName>
        <fullName evidence="2">Pyruvate/ketoisovalerate oxidoreductase catalytic domain-containing protein</fullName>
    </recommendedName>
</protein>
<keyword evidence="1" id="KW-0560">Oxidoreductase</keyword>
<feature type="domain" description="Pyruvate/ketoisovalerate oxidoreductase catalytic" evidence="2">
    <location>
        <begin position="1"/>
        <end position="121"/>
    </location>
</feature>
<dbReference type="PANTHER" id="PTHR42730">
    <property type="entry name" value="2-OXOGLUTARATE SYNTHASE SUBUNIT KORC"/>
    <property type="match status" value="1"/>
</dbReference>
<accession>A0A3B0T4G1</accession>
<name>A0A3B0T4G1_9ZZZZ</name>
<reference evidence="3" key="1">
    <citation type="submission" date="2018-06" db="EMBL/GenBank/DDBJ databases">
        <authorList>
            <person name="Zhirakovskaya E."/>
        </authorList>
    </citation>
    <scope>NUCLEOTIDE SEQUENCE</scope>
</reference>
<feature type="non-terminal residue" evidence="3">
    <location>
        <position position="1"/>
    </location>
</feature>
<evidence type="ECO:0000256" key="1">
    <source>
        <dbReference type="ARBA" id="ARBA00023002"/>
    </source>
</evidence>
<dbReference type="EMBL" id="UOEI01000374">
    <property type="protein sequence ID" value="VAW03714.1"/>
    <property type="molecule type" value="Genomic_DNA"/>
</dbReference>
<organism evidence="3">
    <name type="scientific">hydrothermal vent metagenome</name>
    <dbReference type="NCBI Taxonomy" id="652676"/>
    <lineage>
        <taxon>unclassified sequences</taxon>
        <taxon>metagenomes</taxon>
        <taxon>ecological metagenomes</taxon>
    </lineage>
</organism>
<dbReference type="InterPro" id="IPR002869">
    <property type="entry name" value="Pyrv_flavodox_OxRed_cen"/>
</dbReference>
<evidence type="ECO:0000259" key="2">
    <source>
        <dbReference type="Pfam" id="PF01558"/>
    </source>
</evidence>
<dbReference type="InterPro" id="IPR052554">
    <property type="entry name" value="2-oxoglutarate_synth_KorC"/>
</dbReference>
<dbReference type="PANTHER" id="PTHR42730:SF1">
    <property type="entry name" value="2-OXOGLUTARATE SYNTHASE SUBUNIT KORC"/>
    <property type="match status" value="1"/>
</dbReference>
<proteinExistence type="predicted"/>
<dbReference type="Gene3D" id="3.40.920.10">
    <property type="entry name" value="Pyruvate-ferredoxin oxidoreductase, PFOR, domain III"/>
    <property type="match status" value="1"/>
</dbReference>
<dbReference type="SUPFAM" id="SSF53323">
    <property type="entry name" value="Pyruvate-ferredoxin oxidoreductase, PFOR, domain III"/>
    <property type="match status" value="1"/>
</dbReference>